<comment type="caution">
    <text evidence="1">The sequence shown here is derived from an EMBL/GenBank/DDBJ whole genome shotgun (WGS) entry which is preliminary data.</text>
</comment>
<dbReference type="EMBL" id="JADCTT010000007">
    <property type="protein sequence ID" value="KAF9749602.1"/>
    <property type="molecule type" value="Genomic_DNA"/>
</dbReference>
<dbReference type="AlphaFoldDB" id="A0A8H7N5W7"/>
<evidence type="ECO:0000313" key="2">
    <source>
        <dbReference type="Proteomes" id="UP000616885"/>
    </source>
</evidence>
<gene>
    <name evidence="1" type="ORF">IM811_015629</name>
</gene>
<accession>A0A8H7N5W7</accession>
<protein>
    <submittedName>
        <fullName evidence="1">Uncharacterized protein</fullName>
    </submittedName>
</protein>
<name>A0A8H7N5W7_BIOOC</name>
<organism evidence="1 2">
    <name type="scientific">Bionectria ochroleuca</name>
    <name type="common">Gliocladium roseum</name>
    <dbReference type="NCBI Taxonomy" id="29856"/>
    <lineage>
        <taxon>Eukaryota</taxon>
        <taxon>Fungi</taxon>
        <taxon>Dikarya</taxon>
        <taxon>Ascomycota</taxon>
        <taxon>Pezizomycotina</taxon>
        <taxon>Sordariomycetes</taxon>
        <taxon>Hypocreomycetidae</taxon>
        <taxon>Hypocreales</taxon>
        <taxon>Bionectriaceae</taxon>
        <taxon>Clonostachys</taxon>
    </lineage>
</organism>
<proteinExistence type="predicted"/>
<sequence length="75" mass="8598">MSIPDEEWRVLSQQVTPSADIFIQSILEQRNSLVAEEKTQRTGASFKSSLSKTAQEACAIVDRTRRHKQENVWVH</sequence>
<reference evidence="1" key="1">
    <citation type="submission" date="2020-10" db="EMBL/GenBank/DDBJ databases">
        <title>High-Quality Genome Resource of Clonostachys rosea strain S41 by Oxford Nanopore Long-Read Sequencing.</title>
        <authorList>
            <person name="Wang H."/>
        </authorList>
    </citation>
    <scope>NUCLEOTIDE SEQUENCE</scope>
    <source>
        <strain evidence="1">S41</strain>
    </source>
</reference>
<evidence type="ECO:0000313" key="1">
    <source>
        <dbReference type="EMBL" id="KAF9749602.1"/>
    </source>
</evidence>
<dbReference type="Proteomes" id="UP000616885">
    <property type="component" value="Unassembled WGS sequence"/>
</dbReference>